<accession>A0A3T1CWQ6</accession>
<dbReference type="Proteomes" id="UP001161669">
    <property type="component" value="Segment"/>
</dbReference>
<organism evidence="1 2">
    <name type="scientific">Acanthamoeba castellanii medusavirus J1</name>
    <dbReference type="NCBI Taxonomy" id="3114988"/>
    <lineage>
        <taxon>Viruses</taxon>
        <taxon>Varidnaviria</taxon>
        <taxon>Bamfordvirae</taxon>
        <taxon>Nucleocytoviricota</taxon>
        <taxon>Megaviricetes</taxon>
        <taxon>Mamonoviridae</taxon>
        <taxon>Medusavirus</taxon>
        <taxon>Medusavirus medusae</taxon>
    </lineage>
</organism>
<protein>
    <submittedName>
        <fullName evidence="1">Uncharacterized protein</fullName>
    </submittedName>
</protein>
<evidence type="ECO:0000313" key="2">
    <source>
        <dbReference type="Proteomes" id="UP001161669"/>
    </source>
</evidence>
<name>A0A3T1CWQ6_9VIRU</name>
<keyword evidence="2" id="KW-1185">Reference proteome</keyword>
<dbReference type="EMBL" id="AP018495">
    <property type="protein sequence ID" value="BBI30270.1"/>
    <property type="molecule type" value="Genomic_DNA"/>
</dbReference>
<dbReference type="KEGG" id="vg:80540622"/>
<evidence type="ECO:0000313" key="1">
    <source>
        <dbReference type="EMBL" id="BBI30270.1"/>
    </source>
</evidence>
<sequence>MEDGCKRRERQRAQGRVCTGHTPQEYYGEETPPEHPTQAKYRLAGVWMCGDCYNANKSFTRVWRKERASRRDKKTCIDQ</sequence>
<reference evidence="2" key="1">
    <citation type="journal article" date="2019" name="J. Virol.">
        <title>Medusavirus, a novel large DNA virus discovered from hot spring water.</title>
        <authorList>
            <person name="Yoshikawa G."/>
            <person name="Blanc-Mathieu R."/>
            <person name="Song C."/>
            <person name="Kayama Y."/>
            <person name="Mochizuki T."/>
            <person name="Murata K."/>
            <person name="Ogata H."/>
            <person name="Takemura M."/>
        </authorList>
    </citation>
    <scope>NUCLEOTIDE SEQUENCE [LARGE SCALE GENOMIC DNA]</scope>
</reference>
<proteinExistence type="predicted"/>